<proteinExistence type="predicted"/>
<sequence>MLIVPSCSGPTWHCIQSRVLLDAGTQRGRRCRGPVTAPRRSPPPLSPRIRHWPQPQASRGHPMEVASQARRAFFVLPAAPPQSASARVSASSASTRSRGRLADSSGDPPGHRGATAGTSSVSSGRAASPRPPRPPRQTGPAGA</sequence>
<gene>
    <name evidence="2" type="ORF">NDU88_005893</name>
</gene>
<accession>A0AAV7LP20</accession>
<keyword evidence="3" id="KW-1185">Reference proteome</keyword>
<dbReference type="AlphaFoldDB" id="A0AAV7LP20"/>
<dbReference type="EMBL" id="JANPWB010000015">
    <property type="protein sequence ID" value="KAJ1092783.1"/>
    <property type="molecule type" value="Genomic_DNA"/>
</dbReference>
<evidence type="ECO:0000313" key="2">
    <source>
        <dbReference type="EMBL" id="KAJ1092783.1"/>
    </source>
</evidence>
<organism evidence="2 3">
    <name type="scientific">Pleurodeles waltl</name>
    <name type="common">Iberian ribbed newt</name>
    <dbReference type="NCBI Taxonomy" id="8319"/>
    <lineage>
        <taxon>Eukaryota</taxon>
        <taxon>Metazoa</taxon>
        <taxon>Chordata</taxon>
        <taxon>Craniata</taxon>
        <taxon>Vertebrata</taxon>
        <taxon>Euteleostomi</taxon>
        <taxon>Amphibia</taxon>
        <taxon>Batrachia</taxon>
        <taxon>Caudata</taxon>
        <taxon>Salamandroidea</taxon>
        <taxon>Salamandridae</taxon>
        <taxon>Pleurodelinae</taxon>
        <taxon>Pleurodeles</taxon>
    </lineage>
</organism>
<name>A0AAV7LP20_PLEWA</name>
<evidence type="ECO:0000256" key="1">
    <source>
        <dbReference type="SAM" id="MobiDB-lite"/>
    </source>
</evidence>
<evidence type="ECO:0000313" key="3">
    <source>
        <dbReference type="Proteomes" id="UP001066276"/>
    </source>
</evidence>
<dbReference type="Proteomes" id="UP001066276">
    <property type="component" value="Chromosome 11"/>
</dbReference>
<comment type="caution">
    <text evidence="2">The sequence shown here is derived from an EMBL/GenBank/DDBJ whole genome shotgun (WGS) entry which is preliminary data.</text>
</comment>
<feature type="compositionally biased region" description="Low complexity" evidence="1">
    <location>
        <begin position="81"/>
        <end position="96"/>
    </location>
</feature>
<feature type="region of interest" description="Disordered" evidence="1">
    <location>
        <begin position="25"/>
        <end position="64"/>
    </location>
</feature>
<feature type="compositionally biased region" description="Low complexity" evidence="1">
    <location>
        <begin position="112"/>
        <end position="128"/>
    </location>
</feature>
<protein>
    <submittedName>
        <fullName evidence="2">Uncharacterized protein</fullName>
    </submittedName>
</protein>
<reference evidence="2" key="1">
    <citation type="journal article" date="2022" name="bioRxiv">
        <title>Sequencing and chromosome-scale assembly of the giantPleurodeles waltlgenome.</title>
        <authorList>
            <person name="Brown T."/>
            <person name="Elewa A."/>
            <person name="Iarovenko S."/>
            <person name="Subramanian E."/>
            <person name="Araus A.J."/>
            <person name="Petzold A."/>
            <person name="Susuki M."/>
            <person name="Suzuki K.-i.T."/>
            <person name="Hayashi T."/>
            <person name="Toyoda A."/>
            <person name="Oliveira C."/>
            <person name="Osipova E."/>
            <person name="Leigh N.D."/>
            <person name="Simon A."/>
            <person name="Yun M.H."/>
        </authorList>
    </citation>
    <scope>NUCLEOTIDE SEQUENCE</scope>
    <source>
        <strain evidence="2">20211129_DDA</strain>
        <tissue evidence="2">Liver</tissue>
    </source>
</reference>
<feature type="region of interest" description="Disordered" evidence="1">
    <location>
        <begin position="76"/>
        <end position="143"/>
    </location>
</feature>